<keyword evidence="1" id="KW-0472">Membrane</keyword>
<sequence length="54" mass="6035">MSNPATLANGHILLLMTITIQELAFSLLCMIKNIYPNKTVVEQQLQTIPTHTPE</sequence>
<gene>
    <name evidence="2" type="ORF">AAF712_015333</name>
</gene>
<protein>
    <submittedName>
        <fullName evidence="2">Uncharacterized protein</fullName>
    </submittedName>
</protein>
<keyword evidence="1" id="KW-0812">Transmembrane</keyword>
<proteinExistence type="predicted"/>
<feature type="non-terminal residue" evidence="2">
    <location>
        <position position="54"/>
    </location>
</feature>
<dbReference type="EMBL" id="JBBXMP010000387">
    <property type="protein sequence ID" value="KAL0058007.1"/>
    <property type="molecule type" value="Genomic_DNA"/>
</dbReference>
<reference evidence="2 3" key="1">
    <citation type="submission" date="2024-05" db="EMBL/GenBank/DDBJ databases">
        <title>A draft genome resource for the thread blight pathogen Marasmius tenuissimus strain MS-2.</title>
        <authorList>
            <person name="Yulfo-Soto G.E."/>
            <person name="Baruah I.K."/>
            <person name="Amoako-Attah I."/>
            <person name="Bukari Y."/>
            <person name="Meinhardt L.W."/>
            <person name="Bailey B.A."/>
            <person name="Cohen S.P."/>
        </authorList>
    </citation>
    <scope>NUCLEOTIDE SEQUENCE [LARGE SCALE GENOMIC DNA]</scope>
    <source>
        <strain evidence="2 3">MS-2</strain>
    </source>
</reference>
<evidence type="ECO:0000313" key="2">
    <source>
        <dbReference type="EMBL" id="KAL0058007.1"/>
    </source>
</evidence>
<organism evidence="2 3">
    <name type="scientific">Marasmius tenuissimus</name>
    <dbReference type="NCBI Taxonomy" id="585030"/>
    <lineage>
        <taxon>Eukaryota</taxon>
        <taxon>Fungi</taxon>
        <taxon>Dikarya</taxon>
        <taxon>Basidiomycota</taxon>
        <taxon>Agaricomycotina</taxon>
        <taxon>Agaricomycetes</taxon>
        <taxon>Agaricomycetidae</taxon>
        <taxon>Agaricales</taxon>
        <taxon>Marasmiineae</taxon>
        <taxon>Marasmiaceae</taxon>
        <taxon>Marasmius</taxon>
    </lineage>
</organism>
<evidence type="ECO:0000313" key="3">
    <source>
        <dbReference type="Proteomes" id="UP001437256"/>
    </source>
</evidence>
<dbReference type="Proteomes" id="UP001437256">
    <property type="component" value="Unassembled WGS sequence"/>
</dbReference>
<accession>A0ABR2Z8I6</accession>
<comment type="caution">
    <text evidence="2">The sequence shown here is derived from an EMBL/GenBank/DDBJ whole genome shotgun (WGS) entry which is preliminary data.</text>
</comment>
<evidence type="ECO:0000256" key="1">
    <source>
        <dbReference type="SAM" id="Phobius"/>
    </source>
</evidence>
<feature type="transmembrane region" description="Helical" evidence="1">
    <location>
        <begin position="12"/>
        <end position="31"/>
    </location>
</feature>
<keyword evidence="1" id="KW-1133">Transmembrane helix</keyword>
<keyword evidence="3" id="KW-1185">Reference proteome</keyword>
<name>A0ABR2Z8I6_9AGAR</name>